<evidence type="ECO:0000256" key="1">
    <source>
        <dbReference type="SAM" id="Phobius"/>
    </source>
</evidence>
<dbReference type="GO" id="GO:0005886">
    <property type="term" value="C:plasma membrane"/>
    <property type="evidence" value="ECO:0007669"/>
    <property type="project" value="TreeGrafter"/>
</dbReference>
<dbReference type="Proteomes" id="UP000824024">
    <property type="component" value="Unassembled WGS sequence"/>
</dbReference>
<dbReference type="InterPro" id="IPR036259">
    <property type="entry name" value="MFS_trans_sf"/>
</dbReference>
<sequence>MANTQTTTKTVTHRKFGLLDQLAYGAGDFGCNMSFALKGSLSLFWTQFMGISNNTMALLLLLVQVWDAINDPVIGAMVDADKRKYKRNKFLAYIWLGSIGLMVAGALCFVPWKGAPGMVKNILFVVGYICWDAFYTIANVPYGSLLSLITAEPVERAKLSTARSIGSMLGSISCSIILPFLIYDASNNLAGERIFFIALVMGVLGFIAFQFMIRNTEIRVEREITVSEERQKFNVIKAIGNFLRNRPAVGATLAPVGQFIGMYGAQMAVQVTFQAYFKNPQISGIAGMVSYLGLFLFTPFVGKIVTKFGKKEAVSVGSFVMIIAYVLMLVLPITPDGKGLGLFMMCQLISAVGGGIGSCVSWSLMADAMDYEEWKFGVRNEGTTYAMHSFFRKLAQGIGPSLGLVLAGWLGYDGLLGADQPMNVALNMRYLTAVMYLISAVIQFVAYTFVFNLDKKTLAQMEHDLGHDKKEN</sequence>
<evidence type="ECO:0000313" key="2">
    <source>
        <dbReference type="EMBL" id="HIZ06390.1"/>
    </source>
</evidence>
<gene>
    <name evidence="2" type="ORF">IAA08_00465</name>
</gene>
<feature type="transmembrane region" description="Helical" evidence="1">
    <location>
        <begin position="90"/>
        <end position="112"/>
    </location>
</feature>
<keyword evidence="1" id="KW-0812">Transmembrane</keyword>
<dbReference type="AlphaFoldDB" id="A0A9D2D0Q5"/>
<feature type="transmembrane region" description="Helical" evidence="1">
    <location>
        <begin position="248"/>
        <end position="269"/>
    </location>
</feature>
<comment type="caution">
    <text evidence="2">The sequence shown here is derived from an EMBL/GenBank/DDBJ whole genome shotgun (WGS) entry which is preliminary data.</text>
</comment>
<reference evidence="2" key="1">
    <citation type="journal article" date="2021" name="PeerJ">
        <title>Extensive microbial diversity within the chicken gut microbiome revealed by metagenomics and culture.</title>
        <authorList>
            <person name="Gilroy R."/>
            <person name="Ravi A."/>
            <person name="Getino M."/>
            <person name="Pursley I."/>
            <person name="Horton D.L."/>
            <person name="Alikhan N.F."/>
            <person name="Baker D."/>
            <person name="Gharbi K."/>
            <person name="Hall N."/>
            <person name="Watson M."/>
            <person name="Adriaenssens E.M."/>
            <person name="Foster-Nyarko E."/>
            <person name="Jarju S."/>
            <person name="Secka A."/>
            <person name="Antonio M."/>
            <person name="Oren A."/>
            <person name="Chaudhuri R.R."/>
            <person name="La Ragione R."/>
            <person name="Hildebrand F."/>
            <person name="Pallen M.J."/>
        </authorList>
    </citation>
    <scope>NUCLEOTIDE SEQUENCE</scope>
    <source>
        <strain evidence="2">CHK192-9172</strain>
    </source>
</reference>
<dbReference type="InterPro" id="IPR039672">
    <property type="entry name" value="MFS_2"/>
</dbReference>
<reference evidence="2" key="2">
    <citation type="submission" date="2021-04" db="EMBL/GenBank/DDBJ databases">
        <authorList>
            <person name="Gilroy R."/>
        </authorList>
    </citation>
    <scope>NUCLEOTIDE SEQUENCE</scope>
    <source>
        <strain evidence="2">CHK192-9172</strain>
    </source>
</reference>
<dbReference type="SUPFAM" id="SSF103473">
    <property type="entry name" value="MFS general substrate transporter"/>
    <property type="match status" value="1"/>
</dbReference>
<dbReference type="GO" id="GO:0006814">
    <property type="term" value="P:sodium ion transport"/>
    <property type="evidence" value="ECO:0007669"/>
    <property type="project" value="InterPro"/>
</dbReference>
<keyword evidence="1" id="KW-1133">Transmembrane helix</keyword>
<feature type="transmembrane region" description="Helical" evidence="1">
    <location>
        <begin position="432"/>
        <end position="453"/>
    </location>
</feature>
<dbReference type="Gene3D" id="1.20.1250.20">
    <property type="entry name" value="MFS general substrate transporter like domains"/>
    <property type="match status" value="2"/>
</dbReference>
<dbReference type="InterPro" id="IPR001927">
    <property type="entry name" value="Na/Gal_symport"/>
</dbReference>
<feature type="transmembrane region" description="Helical" evidence="1">
    <location>
        <begin position="281"/>
        <end position="301"/>
    </location>
</feature>
<dbReference type="PANTHER" id="PTHR11328">
    <property type="entry name" value="MAJOR FACILITATOR SUPERFAMILY DOMAIN-CONTAINING PROTEIN"/>
    <property type="match status" value="1"/>
</dbReference>
<dbReference type="Pfam" id="PF13347">
    <property type="entry name" value="MFS_2"/>
    <property type="match status" value="1"/>
</dbReference>
<feature type="transmembrane region" description="Helical" evidence="1">
    <location>
        <begin position="161"/>
        <end position="182"/>
    </location>
</feature>
<accession>A0A9D2D0Q5</accession>
<feature type="transmembrane region" description="Helical" evidence="1">
    <location>
        <begin position="124"/>
        <end position="149"/>
    </location>
</feature>
<dbReference type="PANTHER" id="PTHR11328:SF24">
    <property type="entry name" value="MAJOR FACILITATOR SUPERFAMILY (MFS) PROFILE DOMAIN-CONTAINING PROTEIN"/>
    <property type="match status" value="1"/>
</dbReference>
<organism evidence="2 3">
    <name type="scientific">Candidatus Eubacterium avistercoris</name>
    <dbReference type="NCBI Taxonomy" id="2838567"/>
    <lineage>
        <taxon>Bacteria</taxon>
        <taxon>Bacillati</taxon>
        <taxon>Bacillota</taxon>
        <taxon>Clostridia</taxon>
        <taxon>Eubacteriales</taxon>
        <taxon>Eubacteriaceae</taxon>
        <taxon>Eubacterium</taxon>
    </lineage>
</organism>
<dbReference type="NCBIfam" id="TIGR00792">
    <property type="entry name" value="gph"/>
    <property type="match status" value="1"/>
</dbReference>
<feature type="transmembrane region" description="Helical" evidence="1">
    <location>
        <begin position="194"/>
        <end position="213"/>
    </location>
</feature>
<name>A0A9D2D0Q5_9FIRM</name>
<protein>
    <submittedName>
        <fullName evidence="2">Glycoside-pentoside-hexuronide (GPH):cation symporter</fullName>
    </submittedName>
</protein>
<evidence type="ECO:0000313" key="3">
    <source>
        <dbReference type="Proteomes" id="UP000824024"/>
    </source>
</evidence>
<dbReference type="EMBL" id="DXCH01000011">
    <property type="protein sequence ID" value="HIZ06390.1"/>
    <property type="molecule type" value="Genomic_DNA"/>
</dbReference>
<dbReference type="GO" id="GO:0008643">
    <property type="term" value="P:carbohydrate transport"/>
    <property type="evidence" value="ECO:0007669"/>
    <property type="project" value="InterPro"/>
</dbReference>
<feature type="transmembrane region" description="Helical" evidence="1">
    <location>
        <begin position="313"/>
        <end position="334"/>
    </location>
</feature>
<dbReference type="GO" id="GO:0015293">
    <property type="term" value="F:symporter activity"/>
    <property type="evidence" value="ECO:0007669"/>
    <property type="project" value="InterPro"/>
</dbReference>
<keyword evidence="1" id="KW-0472">Membrane</keyword>
<feature type="transmembrane region" description="Helical" evidence="1">
    <location>
        <begin position="394"/>
        <end position="412"/>
    </location>
</feature>
<feature type="transmembrane region" description="Helical" evidence="1">
    <location>
        <begin position="340"/>
        <end position="365"/>
    </location>
</feature>
<proteinExistence type="predicted"/>